<gene>
    <name evidence="2" type="primary">cpaB</name>
    <name evidence="2" type="ORF">IED13_06655</name>
</gene>
<dbReference type="InterPro" id="IPR017592">
    <property type="entry name" value="Pilus_assmbl_Flp-typ_CpaB"/>
</dbReference>
<protein>
    <submittedName>
        <fullName evidence="2">Flp pilus assembly protein CpaB</fullName>
    </submittedName>
</protein>
<proteinExistence type="predicted"/>
<evidence type="ECO:0000313" key="3">
    <source>
        <dbReference type="Proteomes" id="UP000619295"/>
    </source>
</evidence>
<dbReference type="AlphaFoldDB" id="A0A927HYM2"/>
<dbReference type="InterPro" id="IPR013974">
    <property type="entry name" value="SAF"/>
</dbReference>
<dbReference type="InterPro" id="IPR031571">
    <property type="entry name" value="RcpC_dom"/>
</dbReference>
<keyword evidence="3" id="KW-1185">Reference proteome</keyword>
<dbReference type="Pfam" id="PF16976">
    <property type="entry name" value="RcpC"/>
    <property type="match status" value="1"/>
</dbReference>
<dbReference type="SMART" id="SM00858">
    <property type="entry name" value="SAF"/>
    <property type="match status" value="1"/>
</dbReference>
<feature type="domain" description="SAF" evidence="1">
    <location>
        <begin position="42"/>
        <end position="110"/>
    </location>
</feature>
<evidence type="ECO:0000313" key="2">
    <source>
        <dbReference type="EMBL" id="MBD3845369.1"/>
    </source>
</evidence>
<accession>A0A927HYM2</accession>
<organism evidence="2 3">
    <name type="scientific">Bosea spartocytisi</name>
    <dbReference type="NCBI Taxonomy" id="2773451"/>
    <lineage>
        <taxon>Bacteria</taxon>
        <taxon>Pseudomonadati</taxon>
        <taxon>Pseudomonadota</taxon>
        <taxon>Alphaproteobacteria</taxon>
        <taxon>Hyphomicrobiales</taxon>
        <taxon>Boseaceae</taxon>
        <taxon>Bosea</taxon>
    </lineage>
</organism>
<comment type="caution">
    <text evidence="2">The sequence shown here is derived from an EMBL/GenBank/DDBJ whole genome shotgun (WGS) entry which is preliminary data.</text>
</comment>
<dbReference type="NCBIfam" id="TIGR03177">
    <property type="entry name" value="pilus_cpaB"/>
    <property type="match status" value="1"/>
</dbReference>
<dbReference type="EMBL" id="JACXWY010000003">
    <property type="protein sequence ID" value="MBD3845369.1"/>
    <property type="molecule type" value="Genomic_DNA"/>
</dbReference>
<evidence type="ECO:0000259" key="1">
    <source>
        <dbReference type="SMART" id="SM00858"/>
    </source>
</evidence>
<dbReference type="RefSeq" id="WP_113252760.1">
    <property type="nucleotide sequence ID" value="NZ_JACXWY010000003.1"/>
</dbReference>
<dbReference type="Proteomes" id="UP000619295">
    <property type="component" value="Unassembled WGS sequence"/>
</dbReference>
<reference evidence="2" key="1">
    <citation type="submission" date="2020-09" db="EMBL/GenBank/DDBJ databases">
        <title>Bosea spartocytisi sp. nov. a root nodule endophyte of Spartocytisus supranubius in the high mountain ecosystem fo the Teide National Park (Canary Islands, Spain).</title>
        <authorList>
            <person name="Pulido-Suarez L."/>
            <person name="Peix A."/>
            <person name="Igual J.M."/>
            <person name="Socas-Perez N."/>
            <person name="Velazquez E."/>
            <person name="Flores-Felix J.D."/>
            <person name="Leon-Barrios M."/>
        </authorList>
    </citation>
    <scope>NUCLEOTIDE SEQUENCE</scope>
    <source>
        <strain evidence="2">SSUT16</strain>
    </source>
</reference>
<dbReference type="CDD" id="cd11614">
    <property type="entry name" value="SAF_CpaB_FlgA_like"/>
    <property type="match status" value="1"/>
</dbReference>
<name>A0A927HYM2_9HYPH</name>
<dbReference type="Pfam" id="PF08666">
    <property type="entry name" value="SAF"/>
    <property type="match status" value="1"/>
</dbReference>
<sequence length="260" mass="27186">MSPARIIILAVALAAGLGAALLVQGPSQEPAPVAKVEAAPTVSVLVAAGDIPVGNTVAENDLRWLDWPLASVPAGVIRKDETPEAEKEIVGQLARYAVLAAEPIRREKLIRTDGTGFLSAVLPPGMRALAISTDSRGASTAGGFILPNDRVDVICTWKGESTTGRGEAFVSETLLRNIRVLAIGQNVQERNGEKVVVGETATLEVDPGQVEILVQGQKTGTLSLALRSLKDAGDNAALPARNDNSMTLVRYGVTSKSVKP</sequence>